<dbReference type="Pfam" id="PF02453">
    <property type="entry name" value="Reticulon"/>
    <property type="match status" value="1"/>
</dbReference>
<dbReference type="PANTHER" id="PTHR10994:SF187">
    <property type="entry name" value="RETICULON-LIKE PROTEIN"/>
    <property type="match status" value="1"/>
</dbReference>
<evidence type="ECO:0000313" key="9">
    <source>
        <dbReference type="Proteomes" id="UP000011750"/>
    </source>
</evidence>
<evidence type="ECO:0000256" key="6">
    <source>
        <dbReference type="RuleBase" id="RU363132"/>
    </source>
</evidence>
<dbReference type="GO" id="GO:0005789">
    <property type="term" value="C:endoplasmic reticulum membrane"/>
    <property type="evidence" value="ECO:0007669"/>
    <property type="project" value="UniProtKB-SubCell"/>
</dbReference>
<reference evidence="8" key="3">
    <citation type="submission" date="2023-03" db="UniProtKB">
        <authorList>
            <consortium name="EnsemblPlants"/>
        </authorList>
    </citation>
    <scope>IDENTIFICATION</scope>
    <source>
        <strain evidence="8">cv. Chiifu-401-42</strain>
    </source>
</reference>
<keyword evidence="3 6" id="KW-0256">Endoplasmic reticulum</keyword>
<feature type="transmembrane region" description="Helical" evidence="6">
    <location>
        <begin position="175"/>
        <end position="199"/>
    </location>
</feature>
<feature type="domain" description="Reticulon" evidence="7">
    <location>
        <begin position="65"/>
        <end position="244"/>
    </location>
</feature>
<dbReference type="InterPro" id="IPR045064">
    <property type="entry name" value="Reticulon-like"/>
</dbReference>
<dbReference type="AlphaFoldDB" id="M4E0X9"/>
<dbReference type="PANTHER" id="PTHR10994">
    <property type="entry name" value="RETICULON"/>
    <property type="match status" value="1"/>
</dbReference>
<dbReference type="InParanoid" id="M4E0X9"/>
<dbReference type="EnsemblPlants" id="Bra022426.1">
    <property type="protein sequence ID" value="Bra022426.1-P"/>
    <property type="gene ID" value="Bra022426"/>
</dbReference>
<reference evidence="8 9" key="1">
    <citation type="journal article" date="2011" name="Nat. Genet.">
        <title>The genome of the mesopolyploid crop species Brassica rapa.</title>
        <authorList>
            <consortium name="Brassica rapa Genome Sequencing Project Consortium"/>
            <person name="Wang X."/>
            <person name="Wang H."/>
            <person name="Wang J."/>
            <person name="Sun R."/>
            <person name="Wu J."/>
            <person name="Liu S."/>
            <person name="Bai Y."/>
            <person name="Mun J.H."/>
            <person name="Bancroft I."/>
            <person name="Cheng F."/>
            <person name="Huang S."/>
            <person name="Li X."/>
            <person name="Hua W."/>
            <person name="Wang J."/>
            <person name="Wang X."/>
            <person name="Freeling M."/>
            <person name="Pires J.C."/>
            <person name="Paterson A.H."/>
            <person name="Chalhoub B."/>
            <person name="Wang B."/>
            <person name="Hayward A."/>
            <person name="Sharpe A.G."/>
            <person name="Park B.S."/>
            <person name="Weisshaar B."/>
            <person name="Liu B."/>
            <person name="Li B."/>
            <person name="Liu B."/>
            <person name="Tong C."/>
            <person name="Song C."/>
            <person name="Duran C."/>
            <person name="Peng C."/>
            <person name="Geng C."/>
            <person name="Koh C."/>
            <person name="Lin C."/>
            <person name="Edwards D."/>
            <person name="Mu D."/>
            <person name="Shen D."/>
            <person name="Soumpourou E."/>
            <person name="Li F."/>
            <person name="Fraser F."/>
            <person name="Conant G."/>
            <person name="Lassalle G."/>
            <person name="King G.J."/>
            <person name="Bonnema G."/>
            <person name="Tang H."/>
            <person name="Wang H."/>
            <person name="Belcram H."/>
            <person name="Zhou H."/>
            <person name="Hirakawa H."/>
            <person name="Abe H."/>
            <person name="Guo H."/>
            <person name="Wang H."/>
            <person name="Jin H."/>
            <person name="Parkin I.A."/>
            <person name="Batley J."/>
            <person name="Kim J.S."/>
            <person name="Just J."/>
            <person name="Li J."/>
            <person name="Xu J."/>
            <person name="Deng J."/>
            <person name="Kim J.A."/>
            <person name="Li J."/>
            <person name="Yu J."/>
            <person name="Meng J."/>
            <person name="Wang J."/>
            <person name="Min J."/>
            <person name="Poulain J."/>
            <person name="Wang J."/>
            <person name="Hatakeyama K."/>
            <person name="Wu K."/>
            <person name="Wang L."/>
            <person name="Fang L."/>
            <person name="Trick M."/>
            <person name="Links M.G."/>
            <person name="Zhao M."/>
            <person name="Jin M."/>
            <person name="Ramchiary N."/>
            <person name="Drou N."/>
            <person name="Berkman P.J."/>
            <person name="Cai Q."/>
            <person name="Huang Q."/>
            <person name="Li R."/>
            <person name="Tabata S."/>
            <person name="Cheng S."/>
            <person name="Zhang S."/>
            <person name="Zhang S."/>
            <person name="Huang S."/>
            <person name="Sato S."/>
            <person name="Sun S."/>
            <person name="Kwon S.J."/>
            <person name="Choi S.R."/>
            <person name="Lee T.H."/>
            <person name="Fan W."/>
            <person name="Zhao X."/>
            <person name="Tan X."/>
            <person name="Xu X."/>
            <person name="Wang Y."/>
            <person name="Qiu Y."/>
            <person name="Yin Y."/>
            <person name="Li Y."/>
            <person name="Du Y."/>
            <person name="Liao Y."/>
            <person name="Lim Y."/>
            <person name="Narusaka Y."/>
            <person name="Wang Y."/>
            <person name="Wang Z."/>
            <person name="Li Z."/>
            <person name="Wang Z."/>
            <person name="Xiong Z."/>
            <person name="Zhang Z."/>
        </authorList>
    </citation>
    <scope>NUCLEOTIDE SEQUENCE [LARGE SCALE GENOMIC DNA]</scope>
    <source>
        <strain evidence="8 9">cv. Chiifu-401-42</strain>
    </source>
</reference>
<reference evidence="8 9" key="2">
    <citation type="journal article" date="2018" name="Hortic Res">
        <title>Improved Brassica rapa reference genome by single-molecule sequencing and chromosome conformation capture technologies.</title>
        <authorList>
            <person name="Zhang L."/>
            <person name="Cai X."/>
            <person name="Wu J."/>
            <person name="Liu M."/>
            <person name="Grob S."/>
            <person name="Cheng F."/>
            <person name="Liang J."/>
            <person name="Cai C."/>
            <person name="Liu Z."/>
            <person name="Liu B."/>
            <person name="Wang F."/>
            <person name="Li S."/>
            <person name="Liu F."/>
            <person name="Li X."/>
            <person name="Cheng L."/>
            <person name="Yang W."/>
            <person name="Li M.H."/>
            <person name="Grossniklaus U."/>
            <person name="Zheng H."/>
            <person name="Wang X."/>
        </authorList>
    </citation>
    <scope>NUCLEOTIDE SEQUENCE [LARGE SCALE GENOMIC DNA]</scope>
    <source>
        <strain evidence="8 9">cv. Chiifu-401-42</strain>
    </source>
</reference>
<evidence type="ECO:0000313" key="8">
    <source>
        <dbReference type="EnsemblPlants" id="Bra022426.1-P"/>
    </source>
</evidence>
<keyword evidence="5 6" id="KW-0472">Membrane</keyword>
<evidence type="ECO:0000259" key="7">
    <source>
        <dbReference type="PROSITE" id="PS50845"/>
    </source>
</evidence>
<dbReference type="PROSITE" id="PS50845">
    <property type="entry name" value="RETICULON"/>
    <property type="match status" value="1"/>
</dbReference>
<keyword evidence="4 6" id="KW-1133">Transmembrane helix</keyword>
<comment type="subcellular location">
    <subcellularLocation>
        <location evidence="1 6">Endoplasmic reticulum membrane</location>
        <topology evidence="1 6">Multi-pass membrane protein</topology>
    </subcellularLocation>
</comment>
<feature type="transmembrane region" description="Helical" evidence="6">
    <location>
        <begin position="97"/>
        <end position="117"/>
    </location>
</feature>
<name>M4E0X9_BRACM</name>
<dbReference type="GO" id="GO:0009617">
    <property type="term" value="P:response to bacterium"/>
    <property type="evidence" value="ECO:0007669"/>
    <property type="project" value="InterPro"/>
</dbReference>
<accession>M4E0X9</accession>
<dbReference type="eggNOG" id="KOG1792">
    <property type="taxonomic scope" value="Eukaryota"/>
</dbReference>
<keyword evidence="2 6" id="KW-0812">Transmembrane</keyword>
<organism evidence="8 9">
    <name type="scientific">Brassica campestris</name>
    <name type="common">Field mustard</name>
    <dbReference type="NCBI Taxonomy" id="3711"/>
    <lineage>
        <taxon>Eukaryota</taxon>
        <taxon>Viridiplantae</taxon>
        <taxon>Streptophyta</taxon>
        <taxon>Embryophyta</taxon>
        <taxon>Tracheophyta</taxon>
        <taxon>Spermatophyta</taxon>
        <taxon>Magnoliopsida</taxon>
        <taxon>eudicotyledons</taxon>
        <taxon>Gunneridae</taxon>
        <taxon>Pentapetalae</taxon>
        <taxon>rosids</taxon>
        <taxon>malvids</taxon>
        <taxon>Brassicales</taxon>
        <taxon>Brassicaceae</taxon>
        <taxon>Brassiceae</taxon>
        <taxon>Brassica</taxon>
    </lineage>
</organism>
<keyword evidence="9" id="KW-1185">Reference proteome</keyword>
<evidence type="ECO:0000256" key="2">
    <source>
        <dbReference type="ARBA" id="ARBA00022692"/>
    </source>
</evidence>
<dbReference type="Gramene" id="Bra022426.1">
    <property type="protein sequence ID" value="Bra022426.1-P"/>
    <property type="gene ID" value="Bra022426"/>
</dbReference>
<dbReference type="OMA" id="KVIVSIW"/>
<dbReference type="HOGENOM" id="CLU_066344_0_2_1"/>
<evidence type="ECO:0000256" key="5">
    <source>
        <dbReference type="ARBA" id="ARBA00023136"/>
    </source>
</evidence>
<dbReference type="STRING" id="51351.M4E0X9"/>
<dbReference type="InterPro" id="IPR003388">
    <property type="entry name" value="Reticulon"/>
</dbReference>
<feature type="transmembrane region" description="Helical" evidence="6">
    <location>
        <begin position="73"/>
        <end position="91"/>
    </location>
</feature>
<evidence type="ECO:0000256" key="1">
    <source>
        <dbReference type="ARBA" id="ARBA00004477"/>
    </source>
</evidence>
<dbReference type="Proteomes" id="UP000011750">
    <property type="component" value="Chromosome A05"/>
</dbReference>
<protein>
    <recommendedName>
        <fullName evidence="6">Reticulon-like protein</fullName>
    </recommendedName>
</protein>
<evidence type="ECO:0000256" key="3">
    <source>
        <dbReference type="ARBA" id="ARBA00022824"/>
    </source>
</evidence>
<sequence>MGDSASSSSSSSRVFVHNSLGGGSGESFSLYHSNRLSDYHQSLIEILRVCLSIQLLIFEILRLELADLLLWRNRTGAVIVLVSSTVFWFLFERAGYNLLSFVSNVLLLLVAILFLWAKSASLLNRPLPPVPNMEIPEEFVVKVADDIRVLINRVLSIASDITVARNPIRLLQMSLVLWAISYVGTLINSLTLVYIGILLSLSVPIVYEKYQDHIDDKLNSTSKVIRSISMKIPMMPVSKEKKYQ</sequence>
<evidence type="ECO:0000256" key="4">
    <source>
        <dbReference type="ARBA" id="ARBA00022989"/>
    </source>
</evidence>
<proteinExistence type="predicted"/>